<organism evidence="2 3">
    <name type="scientific">Tetrapisispora phaffii (strain ATCC 24235 / CBS 4417 / NBRC 1672 / NRRL Y-8282 / UCD 70-5)</name>
    <name type="common">Yeast</name>
    <name type="synonym">Fabospora phaffii</name>
    <dbReference type="NCBI Taxonomy" id="1071381"/>
    <lineage>
        <taxon>Eukaryota</taxon>
        <taxon>Fungi</taxon>
        <taxon>Dikarya</taxon>
        <taxon>Ascomycota</taxon>
        <taxon>Saccharomycotina</taxon>
        <taxon>Saccharomycetes</taxon>
        <taxon>Saccharomycetales</taxon>
        <taxon>Saccharomycetaceae</taxon>
        <taxon>Tetrapisispora</taxon>
    </lineage>
</organism>
<dbReference type="GeneID" id="11531987"/>
<keyword evidence="3" id="KW-1185">Reference proteome</keyword>
<sequence length="173" mass="19928">MCAKKSSDRAETNGRSCGRFYWACPKTDVENTETGRGIGGGQKGGTRARTARQFNARFSKLQKFRNFRKLVLCLCFRIFILFMLLCLFVVVFCCRFSVAGLLRRHSGSTVTKRTRFSKFSLSFYWSGNWCAWVPRTLSPRRFCCFVRCQNTSWLHMSVHFSCTGSVITQLGYK</sequence>
<keyword evidence="1" id="KW-0472">Membrane</keyword>
<dbReference type="AlphaFoldDB" id="G8C0M4"/>
<evidence type="ECO:0000313" key="2">
    <source>
        <dbReference type="EMBL" id="CCE65739.1"/>
    </source>
</evidence>
<reference evidence="2 3" key="1">
    <citation type="journal article" date="2011" name="Proc. Natl. Acad. Sci. U.S.A.">
        <title>Evolutionary erosion of yeast sex chromosomes by mating-type switching accidents.</title>
        <authorList>
            <person name="Gordon J.L."/>
            <person name="Armisen D."/>
            <person name="Proux-Wera E."/>
            <person name="Oheigeartaigh S.S."/>
            <person name="Byrne K.P."/>
            <person name="Wolfe K.H."/>
        </authorList>
    </citation>
    <scope>NUCLEOTIDE SEQUENCE [LARGE SCALE GENOMIC DNA]</scope>
    <source>
        <strain evidence="3">ATCC 24235 / CBS 4417 / NBRC 1672 / NRRL Y-8282 / UCD 70-5</strain>
    </source>
</reference>
<accession>G8C0M4</accession>
<protein>
    <submittedName>
        <fullName evidence="2">Uncharacterized protein</fullName>
    </submittedName>
</protein>
<dbReference type="Proteomes" id="UP000005666">
    <property type="component" value="Chromosome 13"/>
</dbReference>
<dbReference type="KEGG" id="tpf:TPHA_0M01640"/>
<keyword evidence="1" id="KW-0812">Transmembrane</keyword>
<gene>
    <name evidence="2" type="primary">TPHA0M01640</name>
    <name evidence="2" type="ordered locus">TPHA_0M01640</name>
</gene>
<proteinExistence type="predicted"/>
<name>G8C0M4_TETPH</name>
<feature type="transmembrane region" description="Helical" evidence="1">
    <location>
        <begin position="70"/>
        <end position="92"/>
    </location>
</feature>
<evidence type="ECO:0000256" key="1">
    <source>
        <dbReference type="SAM" id="Phobius"/>
    </source>
</evidence>
<evidence type="ECO:0000313" key="3">
    <source>
        <dbReference type="Proteomes" id="UP000005666"/>
    </source>
</evidence>
<dbReference type="HOGENOM" id="CLU_1548647_0_0_1"/>
<dbReference type="RefSeq" id="XP_003688173.1">
    <property type="nucleotide sequence ID" value="XM_003688125.1"/>
</dbReference>
<dbReference type="EMBL" id="HE612868">
    <property type="protein sequence ID" value="CCE65739.1"/>
    <property type="molecule type" value="Genomic_DNA"/>
</dbReference>
<keyword evidence="1" id="KW-1133">Transmembrane helix</keyword>